<keyword evidence="5" id="KW-0206">Cytoskeleton</keyword>
<dbReference type="PROSITE" id="PS51741">
    <property type="entry name" value="F_BAR"/>
    <property type="match status" value="1"/>
</dbReference>
<evidence type="ECO:0000259" key="10">
    <source>
        <dbReference type="PROSITE" id="PS51741"/>
    </source>
</evidence>
<evidence type="ECO:0000313" key="11">
    <source>
        <dbReference type="EMBL" id="EDP45159.1"/>
    </source>
</evidence>
<dbReference type="FunFam" id="2.30.30.40:FF:000312">
    <property type="entry name" value="Related to Cell division control protein 15"/>
    <property type="match status" value="1"/>
</dbReference>
<dbReference type="CDD" id="cd07651">
    <property type="entry name" value="F-BAR_PombeCdc15_like"/>
    <property type="match status" value="1"/>
</dbReference>
<keyword evidence="7" id="KW-0175">Coiled coil</keyword>
<dbReference type="KEGG" id="mgl:MGL_0148"/>
<evidence type="ECO:0000256" key="5">
    <source>
        <dbReference type="ARBA" id="ARBA00023212"/>
    </source>
</evidence>
<dbReference type="OrthoDB" id="19092at2759"/>
<protein>
    <recommendedName>
        <fullName evidence="13">SH3 domain-containing protein</fullName>
    </recommendedName>
</protein>
<dbReference type="SUPFAM" id="SSF103657">
    <property type="entry name" value="BAR/IMD domain-like"/>
    <property type="match status" value="1"/>
</dbReference>
<feature type="region of interest" description="Disordered" evidence="8">
    <location>
        <begin position="356"/>
        <end position="579"/>
    </location>
</feature>
<feature type="compositionally biased region" description="Gly residues" evidence="8">
    <location>
        <begin position="636"/>
        <end position="651"/>
    </location>
</feature>
<dbReference type="SMART" id="SM00326">
    <property type="entry name" value="SH3"/>
    <property type="match status" value="1"/>
</dbReference>
<evidence type="ECO:0000256" key="6">
    <source>
        <dbReference type="PROSITE-ProRule" id="PRU00192"/>
    </source>
</evidence>
<evidence type="ECO:0008006" key="13">
    <source>
        <dbReference type="Google" id="ProtNLM"/>
    </source>
</evidence>
<evidence type="ECO:0000256" key="8">
    <source>
        <dbReference type="SAM" id="MobiDB-lite"/>
    </source>
</evidence>
<dbReference type="Pfam" id="PF00018">
    <property type="entry name" value="SH3_1"/>
    <property type="match status" value="1"/>
</dbReference>
<dbReference type="CDD" id="cd00174">
    <property type="entry name" value="SH3"/>
    <property type="match status" value="1"/>
</dbReference>
<proteinExistence type="predicted"/>
<dbReference type="RefSeq" id="XP_001732373.1">
    <property type="nucleotide sequence ID" value="XM_001732321.1"/>
</dbReference>
<dbReference type="VEuPathDB" id="FungiDB:MGL_0148"/>
<dbReference type="InterPro" id="IPR031160">
    <property type="entry name" value="F_BAR_dom"/>
</dbReference>
<organism evidence="11 12">
    <name type="scientific">Malassezia globosa (strain ATCC MYA-4612 / CBS 7966)</name>
    <name type="common">Dandruff-associated fungus</name>
    <dbReference type="NCBI Taxonomy" id="425265"/>
    <lineage>
        <taxon>Eukaryota</taxon>
        <taxon>Fungi</taxon>
        <taxon>Dikarya</taxon>
        <taxon>Basidiomycota</taxon>
        <taxon>Ustilaginomycotina</taxon>
        <taxon>Malasseziomycetes</taxon>
        <taxon>Malasseziales</taxon>
        <taxon>Malasseziaceae</taxon>
        <taxon>Malassezia</taxon>
    </lineage>
</organism>
<keyword evidence="12" id="KW-1185">Reference proteome</keyword>
<name>A8PRX3_MALGO</name>
<dbReference type="FunCoup" id="A8PRX3">
    <property type="interactions" value="16"/>
</dbReference>
<comment type="caution">
    <text evidence="11">The sequence shown here is derived from an EMBL/GenBank/DDBJ whole genome shotgun (WGS) entry which is preliminary data.</text>
</comment>
<feature type="domain" description="F-BAR" evidence="10">
    <location>
        <begin position="18"/>
        <end position="271"/>
    </location>
</feature>
<dbReference type="PRINTS" id="PR00499">
    <property type="entry name" value="P67PHOX"/>
</dbReference>
<dbReference type="OMA" id="TDSAVMD"/>
<dbReference type="PANTHER" id="PTHR23065:SF7">
    <property type="entry name" value="NOSTRIN, ISOFORM H"/>
    <property type="match status" value="1"/>
</dbReference>
<dbReference type="Gene3D" id="1.20.1270.60">
    <property type="entry name" value="Arfaptin homology (AH) domain/BAR domain"/>
    <property type="match status" value="1"/>
</dbReference>
<feature type="compositionally biased region" description="Low complexity" evidence="8">
    <location>
        <begin position="442"/>
        <end position="473"/>
    </location>
</feature>
<dbReference type="AlphaFoldDB" id="A8PRX3"/>
<reference evidence="11 12" key="1">
    <citation type="journal article" date="2007" name="Proc. Natl. Acad. Sci. U.S.A.">
        <title>Dandruff-associated Malassezia genomes reveal convergent and divergent virulence traits shared with plant and human fungal pathogens.</title>
        <authorList>
            <person name="Xu J."/>
            <person name="Saunders C.W."/>
            <person name="Hu P."/>
            <person name="Grant R.A."/>
            <person name="Boekhout T."/>
            <person name="Kuramae E.E."/>
            <person name="Kronstad J.W."/>
            <person name="Deangelis Y.M."/>
            <person name="Reeder N.L."/>
            <person name="Johnstone K.R."/>
            <person name="Leland M."/>
            <person name="Fieno A.M."/>
            <person name="Begley W.M."/>
            <person name="Sun Y."/>
            <person name="Lacey M.P."/>
            <person name="Chaudhary T."/>
            <person name="Keough T."/>
            <person name="Chu L."/>
            <person name="Sears R."/>
            <person name="Yuan B."/>
            <person name="Dawson T.L.Jr."/>
        </authorList>
    </citation>
    <scope>NUCLEOTIDE SEQUENCE [LARGE SCALE GENOMIC DNA]</scope>
    <source>
        <strain evidence="12">ATCC MYA-4612 / CBS 7966</strain>
    </source>
</reference>
<feature type="compositionally biased region" description="Polar residues" evidence="8">
    <location>
        <begin position="475"/>
        <end position="484"/>
    </location>
</feature>
<feature type="domain" description="SH3" evidence="9">
    <location>
        <begin position="682"/>
        <end position="746"/>
    </location>
</feature>
<keyword evidence="4" id="KW-0597">Phosphoprotein</keyword>
<feature type="compositionally biased region" description="Polar residues" evidence="8">
    <location>
        <begin position="506"/>
        <end position="518"/>
    </location>
</feature>
<evidence type="ECO:0000259" key="9">
    <source>
        <dbReference type="PROSITE" id="PS50002"/>
    </source>
</evidence>
<dbReference type="PRINTS" id="PR00452">
    <property type="entry name" value="SH3DOMAIN"/>
</dbReference>
<evidence type="ECO:0000256" key="1">
    <source>
        <dbReference type="ARBA" id="ARBA00004245"/>
    </source>
</evidence>
<feature type="region of interest" description="Disordered" evidence="8">
    <location>
        <begin position="632"/>
        <end position="676"/>
    </location>
</feature>
<sequence>MSVSAPYNAAAADNIDAYAFCNSFWGENDAGYHVMQSFIKNTTRTMEDLRTFYQERAEIERDYAKRLSKLAKTSLGKYETGPMRHALNTVRIETEAQSKSHSQLENSIRKEVEGPLIDFMRRVDSLRRDAQTSVTKLYKHKQSQTQYMNRAREKYETNCTKINAYTAQSNMVQGRDLDKVMAKLERVQSNIDNDDRDYESFVRALQETTQKWNSEYKSFLDICQDVEEERQDFLKTNVWGLANAISSICVTDDEACERVRVSLEGCEAARDVREFVREFATGSLIPAAPDYVNYAQNIAPPSSGTGSAHFSRLSTRVGEGMNPPSASLLATQTPATAQLSTPASARPMTPSLMTPVPPGGGLRPISPSVMGPGTPQTPASMALHSMQGPNAPNYLAAMSRTPPPQTISPAARTPPPSTSNRNSMFAPGATPLAQSQTPHLQSPMSPGSAPPSASIPAAASGPAPGPASSQPASRPVSSHISATPASDEDDPIAKALANLRMRQSRKSPASGSRPTSTISSQSNVNVPPPPNEPSHPGQPVSTDPRWQRAVSPDPRNARSTSPAAAFMHPPNRGTSPLPFEQIHSHYGQAFPTERRAGTASPTHPALQAQSGRSTTPLGIALDAHGQVAQDTMAGRYGAGPGPAQMGPGGVAAGAPPPPSNEPTGASRLARPPTGQYSESGEPILFYVKALYDYQASLPEEFSFTAGDIIAVTHTEPDGWWQGELLDETRRMPGANTFPSNFVVLLM</sequence>
<comment type="subcellular location">
    <subcellularLocation>
        <location evidence="1">Cytoplasm</location>
        <location evidence="1">Cytoskeleton</location>
    </subcellularLocation>
</comment>
<dbReference type="GO" id="GO:0030036">
    <property type="term" value="P:actin cytoskeleton organization"/>
    <property type="evidence" value="ECO:0007669"/>
    <property type="project" value="UniProtKB-ARBA"/>
</dbReference>
<dbReference type="SMART" id="SM00055">
    <property type="entry name" value="FCH"/>
    <property type="match status" value="1"/>
</dbReference>
<keyword evidence="3" id="KW-0963">Cytoplasm</keyword>
<evidence type="ECO:0000313" key="12">
    <source>
        <dbReference type="Proteomes" id="UP000008837"/>
    </source>
</evidence>
<feature type="region of interest" description="Disordered" evidence="8">
    <location>
        <begin position="301"/>
        <end position="326"/>
    </location>
</feature>
<dbReference type="STRING" id="425265.A8PRX3"/>
<feature type="compositionally biased region" description="Pro residues" evidence="8">
    <location>
        <begin position="401"/>
        <end position="417"/>
    </location>
</feature>
<feature type="compositionally biased region" description="Polar residues" evidence="8">
    <location>
        <begin position="301"/>
        <end position="314"/>
    </location>
</feature>
<dbReference type="InterPro" id="IPR027267">
    <property type="entry name" value="AH/BAR_dom_sf"/>
</dbReference>
<evidence type="ECO:0000256" key="4">
    <source>
        <dbReference type="ARBA" id="ARBA00022553"/>
    </source>
</evidence>
<dbReference type="Proteomes" id="UP000008837">
    <property type="component" value="Unassembled WGS sequence"/>
</dbReference>
<dbReference type="PROSITE" id="PS50002">
    <property type="entry name" value="SH3"/>
    <property type="match status" value="1"/>
</dbReference>
<dbReference type="Pfam" id="PF00611">
    <property type="entry name" value="FCH"/>
    <property type="match status" value="1"/>
</dbReference>
<dbReference type="GO" id="GO:0009898">
    <property type="term" value="C:cytoplasmic side of plasma membrane"/>
    <property type="evidence" value="ECO:0007669"/>
    <property type="project" value="TreeGrafter"/>
</dbReference>
<dbReference type="EMBL" id="AAYY01000001">
    <property type="protein sequence ID" value="EDP45159.1"/>
    <property type="molecule type" value="Genomic_DNA"/>
</dbReference>
<accession>A8PRX3</accession>
<dbReference type="PANTHER" id="PTHR23065">
    <property type="entry name" value="PROLINE-SERINE-THREONINE PHOSPHATASE INTERACTING PROTEIN 1"/>
    <property type="match status" value="1"/>
</dbReference>
<dbReference type="GO" id="GO:0005543">
    <property type="term" value="F:phospholipid binding"/>
    <property type="evidence" value="ECO:0007669"/>
    <property type="project" value="TreeGrafter"/>
</dbReference>
<dbReference type="FunFam" id="1.20.1270.60:FF:000045">
    <property type="entry name" value="Cell division control protein"/>
    <property type="match status" value="1"/>
</dbReference>
<keyword evidence="2 6" id="KW-0728">SH3 domain</keyword>
<evidence type="ECO:0000256" key="2">
    <source>
        <dbReference type="ARBA" id="ARBA00022443"/>
    </source>
</evidence>
<dbReference type="GO" id="GO:0120104">
    <property type="term" value="C:mitotic actomyosin contractile ring, proximal layer"/>
    <property type="evidence" value="ECO:0007669"/>
    <property type="project" value="TreeGrafter"/>
</dbReference>
<feature type="region of interest" description="Disordered" evidence="8">
    <location>
        <begin position="593"/>
        <end position="612"/>
    </location>
</feature>
<evidence type="ECO:0000256" key="7">
    <source>
        <dbReference type="PROSITE-ProRule" id="PRU01077"/>
    </source>
</evidence>
<dbReference type="SUPFAM" id="SSF50044">
    <property type="entry name" value="SH3-domain"/>
    <property type="match status" value="1"/>
</dbReference>
<dbReference type="Gene3D" id="2.30.30.40">
    <property type="entry name" value="SH3 Domains"/>
    <property type="match status" value="1"/>
</dbReference>
<dbReference type="InterPro" id="IPR036028">
    <property type="entry name" value="SH3-like_dom_sf"/>
</dbReference>
<dbReference type="InterPro" id="IPR001452">
    <property type="entry name" value="SH3_domain"/>
</dbReference>
<gene>
    <name evidence="11" type="ORF">MGL_0148</name>
</gene>
<dbReference type="InParanoid" id="A8PRX3"/>
<evidence type="ECO:0000256" key="3">
    <source>
        <dbReference type="ARBA" id="ARBA00022490"/>
    </source>
</evidence>
<dbReference type="InterPro" id="IPR001060">
    <property type="entry name" value="FCH_dom"/>
</dbReference>
<dbReference type="GeneID" id="5856679"/>